<dbReference type="Proteomes" id="UP000285655">
    <property type="component" value="Unassembled WGS sequence"/>
</dbReference>
<gene>
    <name evidence="1" type="ORF">C4544_05325</name>
</gene>
<sequence>MVSYFNDHVAGGLKKKKTKALFWHGVCRLLNYYTDFKLSVHLNIGHTDSGHEVGSRQRLTYFKHAQIIKATDNSCTQIDK</sequence>
<protein>
    <submittedName>
        <fullName evidence="1">Uncharacterized protein</fullName>
    </submittedName>
</protein>
<evidence type="ECO:0000313" key="2">
    <source>
        <dbReference type="Proteomes" id="UP000285655"/>
    </source>
</evidence>
<dbReference type="EMBL" id="QZJW01000048">
    <property type="protein sequence ID" value="RJO60284.1"/>
    <property type="molecule type" value="Genomic_DNA"/>
</dbReference>
<comment type="caution">
    <text evidence="1">The sequence shown here is derived from an EMBL/GenBank/DDBJ whole genome shotgun (WGS) entry which is preliminary data.</text>
</comment>
<reference evidence="1 2" key="1">
    <citation type="journal article" date="2017" name="ISME J.">
        <title>Energy and carbon metabolisms in a deep terrestrial subsurface fluid microbial community.</title>
        <authorList>
            <person name="Momper L."/>
            <person name="Jungbluth S.P."/>
            <person name="Lee M.D."/>
            <person name="Amend J.P."/>
        </authorList>
    </citation>
    <scope>NUCLEOTIDE SEQUENCE [LARGE SCALE GENOMIC DNA]</scope>
    <source>
        <strain evidence="1">SURF_29</strain>
    </source>
</reference>
<name>A0A419DB22_9BACT</name>
<proteinExistence type="predicted"/>
<accession>A0A419DB22</accession>
<evidence type="ECO:0000313" key="1">
    <source>
        <dbReference type="EMBL" id="RJO60284.1"/>
    </source>
</evidence>
<organism evidence="1 2">
    <name type="scientific">candidate division WS5 bacterium</name>
    <dbReference type="NCBI Taxonomy" id="2093353"/>
    <lineage>
        <taxon>Bacteria</taxon>
        <taxon>candidate division WS5</taxon>
    </lineage>
</organism>
<dbReference type="AlphaFoldDB" id="A0A419DB22"/>